<evidence type="ECO:0000313" key="2">
    <source>
        <dbReference type="EMBL" id="MCK8784820.1"/>
    </source>
</evidence>
<keyword evidence="3" id="KW-1185">Reference proteome</keyword>
<feature type="transmembrane region" description="Helical" evidence="1">
    <location>
        <begin position="167"/>
        <end position="184"/>
    </location>
</feature>
<keyword evidence="1" id="KW-1133">Transmembrane helix</keyword>
<comment type="caution">
    <text evidence="2">The sequence shown here is derived from an EMBL/GenBank/DDBJ whole genome shotgun (WGS) entry which is preliminary data.</text>
</comment>
<proteinExistence type="predicted"/>
<evidence type="ECO:0000313" key="3">
    <source>
        <dbReference type="Proteomes" id="UP001139516"/>
    </source>
</evidence>
<accession>A0A9X1Y9H3</accession>
<gene>
    <name evidence="2" type="ORF">M0638_10540</name>
</gene>
<dbReference type="EMBL" id="JALPRX010000038">
    <property type="protein sequence ID" value="MCK8784820.1"/>
    <property type="molecule type" value="Genomic_DNA"/>
</dbReference>
<organism evidence="2 3">
    <name type="scientific">Roseomonas acroporae</name>
    <dbReference type="NCBI Taxonomy" id="2937791"/>
    <lineage>
        <taxon>Bacteria</taxon>
        <taxon>Pseudomonadati</taxon>
        <taxon>Pseudomonadota</taxon>
        <taxon>Alphaproteobacteria</taxon>
        <taxon>Acetobacterales</taxon>
        <taxon>Roseomonadaceae</taxon>
        <taxon>Roseomonas</taxon>
    </lineage>
</organism>
<reference evidence="2" key="1">
    <citation type="submission" date="2022-04" db="EMBL/GenBank/DDBJ databases">
        <title>Roseomonas acroporae sp. nov., isolated from coral Acropora digitifera.</title>
        <authorList>
            <person name="Sun H."/>
        </authorList>
    </citation>
    <scope>NUCLEOTIDE SEQUENCE</scope>
    <source>
        <strain evidence="2">NAR14</strain>
    </source>
</reference>
<feature type="transmembrane region" description="Helical" evidence="1">
    <location>
        <begin position="30"/>
        <end position="52"/>
    </location>
</feature>
<dbReference type="Proteomes" id="UP001139516">
    <property type="component" value="Unassembled WGS sequence"/>
</dbReference>
<dbReference type="AlphaFoldDB" id="A0A9X1Y9H3"/>
<sequence length="226" mass="23267">MPGRLVVAALGGLLLFLARLAGVADLAVAVLAGLAVAFAPSCIPWSPIGSAAGGVRESARAGRARLLAGLATALALALCGHWLWPRLAERALPLLPALGLLAASLHFASTLRPGREALIIRYIRLDHGRVPPECVAYARGLTGFWAAVLLALAAFQGASLPASAGTAGPVPAFTPVLLAGLFLGEHLVRRRRFPHLAASPRRTLGAVWRFHAGQGRAAPGALPHAG</sequence>
<evidence type="ECO:0000256" key="1">
    <source>
        <dbReference type="SAM" id="Phobius"/>
    </source>
</evidence>
<keyword evidence="1" id="KW-0472">Membrane</keyword>
<dbReference type="RefSeq" id="WP_248666941.1">
    <property type="nucleotide sequence ID" value="NZ_JALPRX010000038.1"/>
</dbReference>
<keyword evidence="1" id="KW-0812">Transmembrane</keyword>
<feature type="transmembrane region" description="Helical" evidence="1">
    <location>
        <begin position="90"/>
        <end position="113"/>
    </location>
</feature>
<protein>
    <submittedName>
        <fullName evidence="2">Uncharacterized protein</fullName>
    </submittedName>
</protein>
<feature type="transmembrane region" description="Helical" evidence="1">
    <location>
        <begin position="64"/>
        <end position="84"/>
    </location>
</feature>
<name>A0A9X1Y9H3_9PROT</name>
<feature type="transmembrane region" description="Helical" evidence="1">
    <location>
        <begin position="134"/>
        <end position="155"/>
    </location>
</feature>